<sequence>MAQKRAAAPEADPYFPAHGDTRYRVHRYELTLDYRPASNRLRGTARLTAVAGGAALREFALDLADFRLQRVVVDGRPAHYVHRAGRLRVRPAKAVEAGATFTAEVHYTGNPQPIASQWGGLGWEELTDGALVASQPVGAPSWYPCNDRPADKAAYQISVTTPSVYTVVVGGRLLSRTTRASSTTWVYEQAAPTSSYLVTVSIGRYDAVQLAGGGSVFTPRRPVPQTGYVPAGRRGEFAVDFGRQTRMMDFFEDVFGAYPFDEYAVVVADEELDVPVEAQGLATFGTNHLGGRRQFERLVAHELAHQWFGNSLSIGDWRHIWLNEGFAKYAEWLWSEHTGGPTAAAHAATAYDRLARLPQDLTLGDPGRRLMFDDRLYQRGGMAVHALRGALGDGAFFRMLKGWTAVHRHGVVTTAGLAAHAAQYTSRPLDAVFDAWVHRAALPPISELAV</sequence>
<evidence type="ECO:0000259" key="14">
    <source>
        <dbReference type="Pfam" id="PF17900"/>
    </source>
</evidence>
<dbReference type="InterPro" id="IPR027268">
    <property type="entry name" value="Peptidase_M4/M1_CTD_sf"/>
</dbReference>
<keyword evidence="16" id="KW-1185">Reference proteome</keyword>
<dbReference type="RefSeq" id="WP_251485967.1">
    <property type="nucleotide sequence ID" value="NZ_CAJSLV010000042.1"/>
</dbReference>
<dbReference type="EC" id="3.4.11.2" evidence="4"/>
<dbReference type="PRINTS" id="PR00756">
    <property type="entry name" value="ALADIPTASE"/>
</dbReference>
<dbReference type="Gene3D" id="1.10.390.10">
    <property type="entry name" value="Neutral Protease Domain 2"/>
    <property type="match status" value="1"/>
</dbReference>
<dbReference type="InterPro" id="IPR050344">
    <property type="entry name" value="Peptidase_M1_aminopeptidases"/>
</dbReference>
<comment type="caution">
    <text evidence="15">The sequence shown here is derived from an EMBL/GenBank/DDBJ whole genome shotgun (WGS) entry which is preliminary data.</text>
</comment>
<evidence type="ECO:0000256" key="10">
    <source>
        <dbReference type="ARBA" id="ARBA00023049"/>
    </source>
</evidence>
<organism evidence="15 16">
    <name type="scientific">Actinacidiphila cocklensis</name>
    <dbReference type="NCBI Taxonomy" id="887465"/>
    <lineage>
        <taxon>Bacteria</taxon>
        <taxon>Bacillati</taxon>
        <taxon>Actinomycetota</taxon>
        <taxon>Actinomycetes</taxon>
        <taxon>Kitasatosporales</taxon>
        <taxon>Streptomycetaceae</taxon>
        <taxon>Actinacidiphila</taxon>
    </lineage>
</organism>
<evidence type="ECO:0000313" key="15">
    <source>
        <dbReference type="EMBL" id="CAG6391975.1"/>
    </source>
</evidence>
<dbReference type="SUPFAM" id="SSF55486">
    <property type="entry name" value="Metalloproteases ('zincins'), catalytic domain"/>
    <property type="match status" value="1"/>
</dbReference>
<dbReference type="GO" id="GO:0006508">
    <property type="term" value="P:proteolysis"/>
    <property type="evidence" value="ECO:0007669"/>
    <property type="project" value="UniProtKB-KW"/>
</dbReference>
<dbReference type="GO" id="GO:0008237">
    <property type="term" value="F:metallopeptidase activity"/>
    <property type="evidence" value="ECO:0007669"/>
    <property type="project" value="UniProtKB-KW"/>
</dbReference>
<keyword evidence="8 15" id="KW-0378">Hydrolase</keyword>
<dbReference type="GO" id="GO:0008270">
    <property type="term" value="F:zinc ion binding"/>
    <property type="evidence" value="ECO:0007669"/>
    <property type="project" value="InterPro"/>
</dbReference>
<gene>
    <name evidence="15" type="ORF">SCOCK_140174</name>
</gene>
<evidence type="ECO:0000256" key="5">
    <source>
        <dbReference type="ARBA" id="ARBA00015611"/>
    </source>
</evidence>
<dbReference type="Gene3D" id="2.60.40.1730">
    <property type="entry name" value="tricorn interacting facor f3 domain"/>
    <property type="match status" value="1"/>
</dbReference>
<comment type="similarity">
    <text evidence="3">Belongs to the peptidase M1 family.</text>
</comment>
<keyword evidence="6" id="KW-0645">Protease</keyword>
<keyword evidence="9" id="KW-0862">Zinc</keyword>
<dbReference type="EMBL" id="CAJSLV010000042">
    <property type="protein sequence ID" value="CAG6391975.1"/>
    <property type="molecule type" value="Genomic_DNA"/>
</dbReference>
<evidence type="ECO:0000256" key="11">
    <source>
        <dbReference type="ARBA" id="ARBA00029811"/>
    </source>
</evidence>
<proteinExistence type="inferred from homology"/>
<keyword evidence="10" id="KW-0482">Metalloprotease</keyword>
<evidence type="ECO:0000256" key="3">
    <source>
        <dbReference type="ARBA" id="ARBA00010136"/>
    </source>
</evidence>
<evidence type="ECO:0000313" key="16">
    <source>
        <dbReference type="Proteomes" id="UP001152519"/>
    </source>
</evidence>
<evidence type="ECO:0000256" key="12">
    <source>
        <dbReference type="ARBA" id="ARBA00031533"/>
    </source>
</evidence>
<evidence type="ECO:0000256" key="1">
    <source>
        <dbReference type="ARBA" id="ARBA00000098"/>
    </source>
</evidence>
<name>A0A9W4DL44_9ACTN</name>
<reference evidence="15" key="1">
    <citation type="submission" date="2021-05" db="EMBL/GenBank/DDBJ databases">
        <authorList>
            <person name="Arsene-Ploetze F."/>
        </authorList>
    </citation>
    <scope>NUCLEOTIDE SEQUENCE</scope>
    <source>
        <strain evidence="15">DSM 42138</strain>
    </source>
</reference>
<protein>
    <recommendedName>
        <fullName evidence="5">Aminopeptidase N</fullName>
        <ecNumber evidence="4">3.4.11.2</ecNumber>
    </recommendedName>
    <alternativeName>
        <fullName evidence="11">Alanine aminopeptidase</fullName>
    </alternativeName>
    <alternativeName>
        <fullName evidence="12">Lysyl aminopeptidase</fullName>
    </alternativeName>
</protein>
<dbReference type="InterPro" id="IPR042097">
    <property type="entry name" value="Aminopeptidase_N-like_N_sf"/>
</dbReference>
<evidence type="ECO:0000256" key="7">
    <source>
        <dbReference type="ARBA" id="ARBA00022723"/>
    </source>
</evidence>
<feature type="domain" description="Peptidase M1 membrane alanine aminopeptidase" evidence="13">
    <location>
        <begin position="243"/>
        <end position="436"/>
    </location>
</feature>
<dbReference type="InterPro" id="IPR014782">
    <property type="entry name" value="Peptidase_M1_dom"/>
</dbReference>
<evidence type="ECO:0000256" key="9">
    <source>
        <dbReference type="ARBA" id="ARBA00022833"/>
    </source>
</evidence>
<keyword evidence="7" id="KW-0479">Metal-binding</keyword>
<evidence type="ECO:0000256" key="4">
    <source>
        <dbReference type="ARBA" id="ARBA00012564"/>
    </source>
</evidence>
<dbReference type="PANTHER" id="PTHR11533">
    <property type="entry name" value="PROTEASE M1 ZINC METALLOPROTEASE"/>
    <property type="match status" value="1"/>
</dbReference>
<comment type="cofactor">
    <cofactor evidence="2">
        <name>Zn(2+)</name>
        <dbReference type="ChEBI" id="CHEBI:29105"/>
    </cofactor>
</comment>
<dbReference type="Pfam" id="PF17900">
    <property type="entry name" value="Peptidase_M1_N"/>
    <property type="match status" value="1"/>
</dbReference>
<accession>A0A9W4DL44</accession>
<dbReference type="CDD" id="cd09603">
    <property type="entry name" value="M1_APN_like"/>
    <property type="match status" value="1"/>
</dbReference>
<evidence type="ECO:0000256" key="8">
    <source>
        <dbReference type="ARBA" id="ARBA00022801"/>
    </source>
</evidence>
<evidence type="ECO:0000256" key="2">
    <source>
        <dbReference type="ARBA" id="ARBA00001947"/>
    </source>
</evidence>
<evidence type="ECO:0000256" key="6">
    <source>
        <dbReference type="ARBA" id="ARBA00022670"/>
    </source>
</evidence>
<dbReference type="InterPro" id="IPR045357">
    <property type="entry name" value="Aminopeptidase_N-like_N"/>
</dbReference>
<keyword evidence="15" id="KW-0031">Aminopeptidase</keyword>
<dbReference type="GO" id="GO:0016285">
    <property type="term" value="F:alanyl aminopeptidase activity"/>
    <property type="evidence" value="ECO:0007669"/>
    <property type="project" value="UniProtKB-EC"/>
</dbReference>
<dbReference type="InterPro" id="IPR001930">
    <property type="entry name" value="Peptidase_M1"/>
</dbReference>
<dbReference type="AlphaFoldDB" id="A0A9W4DL44"/>
<dbReference type="SUPFAM" id="SSF63737">
    <property type="entry name" value="Leukotriene A4 hydrolase N-terminal domain"/>
    <property type="match status" value="1"/>
</dbReference>
<dbReference type="Pfam" id="PF01433">
    <property type="entry name" value="Peptidase_M1"/>
    <property type="match status" value="1"/>
</dbReference>
<feature type="domain" description="Aminopeptidase N-like N-terminal" evidence="14">
    <location>
        <begin position="28"/>
        <end position="197"/>
    </location>
</feature>
<dbReference type="Proteomes" id="UP001152519">
    <property type="component" value="Unassembled WGS sequence"/>
</dbReference>
<comment type="catalytic activity">
    <reaction evidence="1">
        <text>Release of an N-terminal amino acid, Xaa-|-Yaa- from a peptide, amide or arylamide. Xaa is preferably Ala, but may be most amino acids including Pro (slow action). When a terminal hydrophobic residue is followed by a prolyl residue, the two may be released as an intact Xaa-Pro dipeptide.</text>
        <dbReference type="EC" id="3.4.11.2"/>
    </reaction>
</comment>
<evidence type="ECO:0000259" key="13">
    <source>
        <dbReference type="Pfam" id="PF01433"/>
    </source>
</evidence>